<proteinExistence type="inferred from homology"/>
<dbReference type="EMBL" id="VSSQ01132131">
    <property type="protein sequence ID" value="MPN58858.1"/>
    <property type="molecule type" value="Genomic_DNA"/>
</dbReference>
<sequence length="159" mass="18123">MKRRVGIVQAMLNDPKILVMDEPTAGLDPGERVRFRNFISEFSHDRIVLISTHIVSDIEYIATKNAIMKAGKILDVGTTDALVKQVVGKVWNCLVPADKLPMYEMQLRIINQRGEDNNQVSIRYLADEAKISNSVLAPPRLEDLYLWLFPQEDISKEEK</sequence>
<dbReference type="PANTHER" id="PTHR43335:SF2">
    <property type="entry name" value="ABC TRANSPORTER, ATP-BINDING PROTEIN"/>
    <property type="match status" value="1"/>
</dbReference>
<evidence type="ECO:0000256" key="2">
    <source>
        <dbReference type="ARBA" id="ARBA00022448"/>
    </source>
</evidence>
<dbReference type="AlphaFoldDB" id="A0A645J5D5"/>
<organism evidence="3">
    <name type="scientific">bioreactor metagenome</name>
    <dbReference type="NCBI Taxonomy" id="1076179"/>
    <lineage>
        <taxon>unclassified sequences</taxon>
        <taxon>metagenomes</taxon>
        <taxon>ecological metagenomes</taxon>
    </lineage>
</organism>
<comment type="similarity">
    <text evidence="1">Belongs to the ABC transporter superfamily.</text>
</comment>
<keyword evidence="2" id="KW-0813">Transport</keyword>
<comment type="caution">
    <text evidence="3">The sequence shown here is derived from an EMBL/GenBank/DDBJ whole genome shotgun (WGS) entry which is preliminary data.</text>
</comment>
<evidence type="ECO:0000256" key="1">
    <source>
        <dbReference type="ARBA" id="ARBA00005417"/>
    </source>
</evidence>
<gene>
    <name evidence="3" type="ORF">SDC9_206574</name>
</gene>
<dbReference type="InterPro" id="IPR027417">
    <property type="entry name" value="P-loop_NTPase"/>
</dbReference>
<dbReference type="Gene3D" id="3.40.50.300">
    <property type="entry name" value="P-loop containing nucleotide triphosphate hydrolases"/>
    <property type="match status" value="1"/>
</dbReference>
<name>A0A645J5D5_9ZZZZ</name>
<dbReference type="SUPFAM" id="SSF52540">
    <property type="entry name" value="P-loop containing nucleoside triphosphate hydrolases"/>
    <property type="match status" value="1"/>
</dbReference>
<dbReference type="PANTHER" id="PTHR43335">
    <property type="entry name" value="ABC TRANSPORTER, ATP-BINDING PROTEIN"/>
    <property type="match status" value="1"/>
</dbReference>
<reference evidence="3" key="1">
    <citation type="submission" date="2019-08" db="EMBL/GenBank/DDBJ databases">
        <authorList>
            <person name="Kucharzyk K."/>
            <person name="Murdoch R.W."/>
            <person name="Higgins S."/>
            <person name="Loffler F."/>
        </authorList>
    </citation>
    <scope>NUCLEOTIDE SEQUENCE</scope>
</reference>
<accession>A0A645J5D5</accession>
<evidence type="ECO:0000313" key="3">
    <source>
        <dbReference type="EMBL" id="MPN58858.1"/>
    </source>
</evidence>
<protein>
    <recommendedName>
        <fullName evidence="4">Vitamin B12 import ATP-binding protein BtuD</fullName>
    </recommendedName>
</protein>
<evidence type="ECO:0008006" key="4">
    <source>
        <dbReference type="Google" id="ProtNLM"/>
    </source>
</evidence>